<evidence type="ECO:0000313" key="2">
    <source>
        <dbReference type="EMBL" id="KRM28355.1"/>
    </source>
</evidence>
<proteinExistence type="predicted"/>
<evidence type="ECO:0000256" key="1">
    <source>
        <dbReference type="SAM" id="Phobius"/>
    </source>
</evidence>
<dbReference type="InterPro" id="IPR046503">
    <property type="entry name" value="DUF6681"/>
</dbReference>
<dbReference type="Pfam" id="PF20386">
    <property type="entry name" value="DUF6681"/>
    <property type="match status" value="1"/>
</dbReference>
<comment type="caution">
    <text evidence="2">The sequence shown here is derived from an EMBL/GenBank/DDBJ whole genome shotgun (WGS) entry which is preliminary data.</text>
</comment>
<keyword evidence="1" id="KW-0812">Transmembrane</keyword>
<sequence length="249" mass="27905">MLTLLDTVSHILGYFNINNKPLNMAWTIAAFLGDGYLAYITFLAFRNGLYARGAIYLALVLVFLYFIYLNFMYYFTKKTAKFDISPKIAKLLPSEEQTAERRHNTAVLGNGLFDPNETLPAHISATPDEQAFFQQLMTTLGQDNVLPQLPINAAGHRSLPYFTLSYTPTGELQVIAGTNQLTAQPIGKIDRVGFGNVNDLADQYDFALAELAIPEAKKDHPDQVDLPELIVSVAYQPKPKTMSREKRKH</sequence>
<feature type="transmembrane region" description="Helical" evidence="1">
    <location>
        <begin position="24"/>
        <end position="45"/>
    </location>
</feature>
<protein>
    <submittedName>
        <fullName evidence="2">Uncharacterized protein</fullName>
    </submittedName>
</protein>
<dbReference type="EMBL" id="AZFW01000032">
    <property type="protein sequence ID" value="KRM28355.1"/>
    <property type="molecule type" value="Genomic_DNA"/>
</dbReference>
<keyword evidence="1" id="KW-1133">Transmembrane helix</keyword>
<dbReference type="OrthoDB" id="2192445at2"/>
<keyword evidence="1" id="KW-0472">Membrane</keyword>
<accession>A0A0R1XNZ4</accession>
<evidence type="ECO:0000313" key="3">
    <source>
        <dbReference type="Proteomes" id="UP000050949"/>
    </source>
</evidence>
<name>A0A0R1XNZ4_9LACO</name>
<dbReference type="AlphaFoldDB" id="A0A0R1XNZ4"/>
<dbReference type="RefSeq" id="WP_027827426.1">
    <property type="nucleotide sequence ID" value="NZ_AUEH01000001.1"/>
</dbReference>
<gene>
    <name evidence="2" type="ORF">FC91_GL001818</name>
</gene>
<dbReference type="PATRIC" id="fig|1122147.4.peg.1886"/>
<reference evidence="2 3" key="1">
    <citation type="journal article" date="2015" name="Genome Announc.">
        <title>Expanding the biotechnology potential of lactobacilli through comparative genomics of 213 strains and associated genera.</title>
        <authorList>
            <person name="Sun Z."/>
            <person name="Harris H.M."/>
            <person name="McCann A."/>
            <person name="Guo C."/>
            <person name="Argimon S."/>
            <person name="Zhang W."/>
            <person name="Yang X."/>
            <person name="Jeffery I.B."/>
            <person name="Cooney J.C."/>
            <person name="Kagawa T.F."/>
            <person name="Liu W."/>
            <person name="Song Y."/>
            <person name="Salvetti E."/>
            <person name="Wrobel A."/>
            <person name="Rasinkangas P."/>
            <person name="Parkhill J."/>
            <person name="Rea M.C."/>
            <person name="O'Sullivan O."/>
            <person name="Ritari J."/>
            <person name="Douillard F.P."/>
            <person name="Paul Ross R."/>
            <person name="Yang R."/>
            <person name="Briner A.E."/>
            <person name="Felis G.E."/>
            <person name="de Vos W.M."/>
            <person name="Barrangou R."/>
            <person name="Klaenhammer T.R."/>
            <person name="Caufield P.W."/>
            <person name="Cui Y."/>
            <person name="Zhang H."/>
            <person name="O'Toole P.W."/>
        </authorList>
    </citation>
    <scope>NUCLEOTIDE SEQUENCE [LARGE SCALE GENOMIC DNA]</scope>
    <source>
        <strain evidence="2 3">DSM 16991</strain>
    </source>
</reference>
<dbReference type="GeneID" id="78509051"/>
<organism evidence="2 3">
    <name type="scientific">Schleiferilactobacillus harbinensis DSM 16991</name>
    <dbReference type="NCBI Taxonomy" id="1122147"/>
    <lineage>
        <taxon>Bacteria</taxon>
        <taxon>Bacillati</taxon>
        <taxon>Bacillota</taxon>
        <taxon>Bacilli</taxon>
        <taxon>Lactobacillales</taxon>
        <taxon>Lactobacillaceae</taxon>
        <taxon>Schleiferilactobacillus</taxon>
    </lineage>
</organism>
<dbReference type="eggNOG" id="ENOG5032RH8">
    <property type="taxonomic scope" value="Bacteria"/>
</dbReference>
<feature type="transmembrane region" description="Helical" evidence="1">
    <location>
        <begin position="54"/>
        <end position="75"/>
    </location>
</feature>
<dbReference type="Proteomes" id="UP000050949">
    <property type="component" value="Unassembled WGS sequence"/>
</dbReference>